<dbReference type="SUPFAM" id="SSF53613">
    <property type="entry name" value="Ribokinase-like"/>
    <property type="match status" value="1"/>
</dbReference>
<dbReference type="InterPro" id="IPR004399">
    <property type="entry name" value="HMP/HMP-P_kinase_dom"/>
</dbReference>
<keyword evidence="5" id="KW-1185">Reference proteome</keyword>
<keyword evidence="4" id="KW-0418">Kinase</keyword>
<dbReference type="CDD" id="cd01169">
    <property type="entry name" value="HMPP_kinase"/>
    <property type="match status" value="1"/>
</dbReference>
<dbReference type="GO" id="GO:0008902">
    <property type="term" value="F:hydroxymethylpyrimidine kinase activity"/>
    <property type="evidence" value="ECO:0007669"/>
    <property type="project" value="TreeGrafter"/>
</dbReference>
<evidence type="ECO:0000256" key="1">
    <source>
        <dbReference type="ARBA" id="ARBA00004496"/>
    </source>
</evidence>
<evidence type="ECO:0000259" key="3">
    <source>
        <dbReference type="Pfam" id="PF08543"/>
    </source>
</evidence>
<dbReference type="PANTHER" id="PTHR20858:SF20">
    <property type="entry name" value="HYDROXYMETHYLPYRIMIDINE_PHOSPHOMETHYLPYRIMIDINE KINASE C18B5.05C-RELATED"/>
    <property type="match status" value="1"/>
</dbReference>
<keyword evidence="4" id="KW-0808">Transferase</keyword>
<protein>
    <submittedName>
        <fullName evidence="4">Phosphomethylpyrimidine kinase</fullName>
    </submittedName>
</protein>
<dbReference type="HOGENOM" id="CLU_020520_0_0_1"/>
<dbReference type="eggNOG" id="KOG2598">
    <property type="taxonomic scope" value="Eukaryota"/>
</dbReference>
<dbReference type="GO" id="GO:0009228">
    <property type="term" value="P:thiamine biosynthetic process"/>
    <property type="evidence" value="ECO:0007669"/>
    <property type="project" value="InterPro"/>
</dbReference>
<gene>
    <name evidence="4" type="ORF">SOCG_03909</name>
</gene>
<dbReference type="Pfam" id="PF08543">
    <property type="entry name" value="Phos_pyr_kin"/>
    <property type="match status" value="1"/>
</dbReference>
<dbReference type="AlphaFoldDB" id="S9R0H5"/>
<dbReference type="RefSeq" id="XP_013019273.1">
    <property type="nucleotide sequence ID" value="XM_013163819.1"/>
</dbReference>
<accession>S9R0H5</accession>
<dbReference type="Proteomes" id="UP000016088">
    <property type="component" value="Unassembled WGS sequence"/>
</dbReference>
<comment type="subcellular location">
    <subcellularLocation>
        <location evidence="1">Cytoplasm</location>
    </subcellularLocation>
</comment>
<dbReference type="OMA" id="NRHTHGT"/>
<name>S9R0H5_SCHOY</name>
<dbReference type="GO" id="GO:0005829">
    <property type="term" value="C:cytosol"/>
    <property type="evidence" value="ECO:0007669"/>
    <property type="project" value="TreeGrafter"/>
</dbReference>
<dbReference type="OrthoDB" id="10028886at2759"/>
<evidence type="ECO:0000313" key="4">
    <source>
        <dbReference type="EMBL" id="EPX71975.1"/>
    </source>
</evidence>
<reference evidence="4 5" key="1">
    <citation type="journal article" date="2011" name="Science">
        <title>Comparative functional genomics of the fission yeasts.</title>
        <authorList>
            <person name="Rhind N."/>
            <person name="Chen Z."/>
            <person name="Yassour M."/>
            <person name="Thompson D.A."/>
            <person name="Haas B.J."/>
            <person name="Habib N."/>
            <person name="Wapinski I."/>
            <person name="Roy S."/>
            <person name="Lin M.F."/>
            <person name="Heiman D.I."/>
            <person name="Young S.K."/>
            <person name="Furuya K."/>
            <person name="Guo Y."/>
            <person name="Pidoux A."/>
            <person name="Chen H.M."/>
            <person name="Robbertse B."/>
            <person name="Goldberg J.M."/>
            <person name="Aoki K."/>
            <person name="Bayne E.H."/>
            <person name="Berlin A.M."/>
            <person name="Desjardins C.A."/>
            <person name="Dobbs E."/>
            <person name="Dukaj L."/>
            <person name="Fan L."/>
            <person name="FitzGerald M.G."/>
            <person name="French C."/>
            <person name="Gujja S."/>
            <person name="Hansen K."/>
            <person name="Keifenheim D."/>
            <person name="Levin J.Z."/>
            <person name="Mosher R.A."/>
            <person name="Mueller C.A."/>
            <person name="Pfiffner J."/>
            <person name="Priest M."/>
            <person name="Russ C."/>
            <person name="Smialowska A."/>
            <person name="Swoboda P."/>
            <person name="Sykes S.M."/>
            <person name="Vaughn M."/>
            <person name="Vengrova S."/>
            <person name="Yoder R."/>
            <person name="Zeng Q."/>
            <person name="Allshire R."/>
            <person name="Baulcombe D."/>
            <person name="Birren B.W."/>
            <person name="Brown W."/>
            <person name="Ekwall K."/>
            <person name="Kellis M."/>
            <person name="Leatherwood J."/>
            <person name="Levin H."/>
            <person name="Margalit H."/>
            <person name="Martienssen R."/>
            <person name="Nieduszynski C.A."/>
            <person name="Spatafora J.W."/>
            <person name="Friedman N."/>
            <person name="Dalgaard J.Z."/>
            <person name="Baumann P."/>
            <person name="Niki H."/>
            <person name="Regev A."/>
            <person name="Nusbaum C."/>
        </authorList>
    </citation>
    <scope>NUCLEOTIDE SEQUENCE [LARGE SCALE GENOMIC DNA]</scope>
    <source>
        <strain evidence="5">yFS286</strain>
    </source>
</reference>
<dbReference type="VEuPathDB" id="FungiDB:SOCG_03909"/>
<keyword evidence="2" id="KW-0963">Cytoplasm</keyword>
<dbReference type="InterPro" id="IPR013749">
    <property type="entry name" value="PM/HMP-P_kinase-1"/>
</dbReference>
<evidence type="ECO:0000256" key="2">
    <source>
        <dbReference type="ARBA" id="ARBA00022490"/>
    </source>
</evidence>
<evidence type="ECO:0000313" key="5">
    <source>
        <dbReference type="Proteomes" id="UP000016088"/>
    </source>
</evidence>
<feature type="domain" description="Pyridoxamine kinase/Phosphomethylpyrimidine kinase" evidence="3">
    <location>
        <begin position="16"/>
        <end position="267"/>
    </location>
</feature>
<sequence length="321" mass="35404">MKRLRTPACLTIAGSDCSGSAGIQADLKVMQIHGVYGMSVLTALTSQNSRGIDGIYSVHPVLIERQLDACLSDINCDTVKIGMLPDFKSVVRIAECLQRHRMKNIVMDSVVISSSGQIMCEGTAISATIKYLFPYVLVYSSNIMEAYVLVQRVLGHCPFSLRTLEDIKNLLRIIHKAGPRFIVLNGHHVAYNDNFEIISSPTTDSFTVDLIFDGDNFYVFQKPYDLRYSKTVHGTSCSMTAAIASNIALGKRPLEAIQEARQSIERASLSIQEEFSSISRSAQLFRRIKPSSSNHTVTLCLQSSATADNARPPAFLSKTRT</sequence>
<organism evidence="4 5">
    <name type="scientific">Schizosaccharomyces octosporus (strain yFS286)</name>
    <name type="common">Fission yeast</name>
    <name type="synonym">Octosporomyces octosporus</name>
    <dbReference type="NCBI Taxonomy" id="483514"/>
    <lineage>
        <taxon>Eukaryota</taxon>
        <taxon>Fungi</taxon>
        <taxon>Dikarya</taxon>
        <taxon>Ascomycota</taxon>
        <taxon>Taphrinomycotina</taxon>
        <taxon>Schizosaccharomycetes</taxon>
        <taxon>Schizosaccharomycetales</taxon>
        <taxon>Schizosaccharomycetaceae</taxon>
        <taxon>Schizosaccharomyces</taxon>
    </lineage>
</organism>
<dbReference type="InterPro" id="IPR029056">
    <property type="entry name" value="Ribokinase-like"/>
</dbReference>
<dbReference type="GeneID" id="25032877"/>
<dbReference type="EMBL" id="KE503207">
    <property type="protein sequence ID" value="EPX71975.1"/>
    <property type="molecule type" value="Genomic_DNA"/>
</dbReference>
<proteinExistence type="predicted"/>
<dbReference type="PANTHER" id="PTHR20858">
    <property type="entry name" value="PHOSPHOMETHYLPYRIMIDINE KINASE"/>
    <property type="match status" value="1"/>
</dbReference>
<dbReference type="Gene3D" id="3.40.1190.20">
    <property type="match status" value="1"/>
</dbReference>
<dbReference type="GO" id="GO:0008972">
    <property type="term" value="F:phosphomethylpyrimidine kinase activity"/>
    <property type="evidence" value="ECO:0007669"/>
    <property type="project" value="InterPro"/>
</dbReference>